<dbReference type="EMBL" id="JGYK01000002">
    <property type="protein sequence ID" value="KFI39384.1"/>
    <property type="molecule type" value="Genomic_DNA"/>
</dbReference>
<dbReference type="eggNOG" id="COG1802">
    <property type="taxonomic scope" value="Bacteria"/>
</dbReference>
<keyword evidence="6" id="KW-1185">Reference proteome</keyword>
<proteinExistence type="predicted"/>
<dbReference type="Pfam" id="PF00392">
    <property type="entry name" value="GntR"/>
    <property type="match status" value="1"/>
</dbReference>
<evidence type="ECO:0000256" key="1">
    <source>
        <dbReference type="ARBA" id="ARBA00023015"/>
    </source>
</evidence>
<dbReference type="PATRIC" id="fig|1437605.7.peg.1417"/>
<dbReference type="OrthoDB" id="3367236at2"/>
<dbReference type="GO" id="GO:0003700">
    <property type="term" value="F:DNA-binding transcription factor activity"/>
    <property type="evidence" value="ECO:0007669"/>
    <property type="project" value="InterPro"/>
</dbReference>
<dbReference type="PANTHER" id="PTHR43537:SF5">
    <property type="entry name" value="UXU OPERON TRANSCRIPTIONAL REGULATOR"/>
    <property type="match status" value="1"/>
</dbReference>
<evidence type="ECO:0000259" key="4">
    <source>
        <dbReference type="PROSITE" id="PS50949"/>
    </source>
</evidence>
<dbReference type="Pfam" id="PF07729">
    <property type="entry name" value="FCD"/>
    <property type="match status" value="1"/>
</dbReference>
<dbReference type="InterPro" id="IPR011711">
    <property type="entry name" value="GntR_C"/>
</dbReference>
<dbReference type="GO" id="GO:0003677">
    <property type="term" value="F:DNA binding"/>
    <property type="evidence" value="ECO:0007669"/>
    <property type="project" value="UniProtKB-KW"/>
</dbReference>
<dbReference type="Proteomes" id="UP000029015">
    <property type="component" value="Unassembled WGS sequence"/>
</dbReference>
<feature type="domain" description="HTH gntR-type" evidence="4">
    <location>
        <begin position="18"/>
        <end position="85"/>
    </location>
</feature>
<sequence length="231" mass="26489">MDPVAAMVAKNMLPSRERTIGETIYQALRRTIVLGEIPRGCRINEKIMAEALNISRTPIRHAVERLDQEGLVERRSGVGVVVRGISIKDAHEIFQIRQELDSLATVRAMDLMGPTQFVELKAALEQTDRLDAAGKVVEVTRKFTEFNDFIYDASKMPRLKIIINRLKNYLVYFRDISVNGDDRRQLAIKEHWLIYQGMAAGDHEQVERIVHTHLDHSLDFILKVMRSRNIA</sequence>
<keyword evidence="1" id="KW-0805">Transcription regulation</keyword>
<evidence type="ECO:0000313" key="5">
    <source>
        <dbReference type="EMBL" id="KFI39384.1"/>
    </source>
</evidence>
<reference evidence="5 6" key="1">
    <citation type="submission" date="2014-03" db="EMBL/GenBank/DDBJ databases">
        <title>Genomics of Bifidobacteria.</title>
        <authorList>
            <person name="Ventura M."/>
            <person name="Milani C."/>
            <person name="Lugli G.A."/>
        </authorList>
    </citation>
    <scope>NUCLEOTIDE SEQUENCE [LARGE SCALE GENOMIC DNA]</scope>
    <source>
        <strain evidence="5 6">DSM 22766</strain>
    </source>
</reference>
<organism evidence="5 6">
    <name type="scientific">Bifidobacterium actinocoloniiforme DSM 22766</name>
    <dbReference type="NCBI Taxonomy" id="1437605"/>
    <lineage>
        <taxon>Bacteria</taxon>
        <taxon>Bacillati</taxon>
        <taxon>Actinomycetota</taxon>
        <taxon>Actinomycetes</taxon>
        <taxon>Bifidobacteriales</taxon>
        <taxon>Bifidobacteriaceae</taxon>
        <taxon>Bifidobacterium</taxon>
    </lineage>
</organism>
<dbReference type="InterPro" id="IPR008920">
    <property type="entry name" value="TF_FadR/GntR_C"/>
</dbReference>
<dbReference type="STRING" id="1437605.AB656_06910"/>
<dbReference type="Gene3D" id="1.20.120.530">
    <property type="entry name" value="GntR ligand-binding domain-like"/>
    <property type="match status" value="1"/>
</dbReference>
<dbReference type="CDD" id="cd07377">
    <property type="entry name" value="WHTH_GntR"/>
    <property type="match status" value="1"/>
</dbReference>
<dbReference type="SUPFAM" id="SSF46785">
    <property type="entry name" value="Winged helix' DNA-binding domain"/>
    <property type="match status" value="1"/>
</dbReference>
<dbReference type="InterPro" id="IPR000524">
    <property type="entry name" value="Tscrpt_reg_HTH_GntR"/>
</dbReference>
<dbReference type="SMART" id="SM00345">
    <property type="entry name" value="HTH_GNTR"/>
    <property type="match status" value="1"/>
</dbReference>
<evidence type="ECO:0000313" key="6">
    <source>
        <dbReference type="Proteomes" id="UP000029015"/>
    </source>
</evidence>
<keyword evidence="3" id="KW-0804">Transcription</keyword>
<dbReference type="SUPFAM" id="SSF48008">
    <property type="entry name" value="GntR ligand-binding domain-like"/>
    <property type="match status" value="1"/>
</dbReference>
<gene>
    <name evidence="5" type="ORF">BACT_0216</name>
</gene>
<accession>A0A086YYN4</accession>
<dbReference type="PANTHER" id="PTHR43537">
    <property type="entry name" value="TRANSCRIPTIONAL REGULATOR, GNTR FAMILY"/>
    <property type="match status" value="1"/>
</dbReference>
<keyword evidence="2" id="KW-0238">DNA-binding</keyword>
<dbReference type="RefSeq" id="WP_033504310.1">
    <property type="nucleotide sequence ID" value="NZ_CP011786.1"/>
</dbReference>
<dbReference type="KEGG" id="bact:AB656_06910"/>
<dbReference type="PROSITE" id="PS50949">
    <property type="entry name" value="HTH_GNTR"/>
    <property type="match status" value="1"/>
</dbReference>
<dbReference type="InterPro" id="IPR036388">
    <property type="entry name" value="WH-like_DNA-bd_sf"/>
</dbReference>
<dbReference type="AlphaFoldDB" id="A0A086YYN4"/>
<comment type="caution">
    <text evidence="5">The sequence shown here is derived from an EMBL/GenBank/DDBJ whole genome shotgun (WGS) entry which is preliminary data.</text>
</comment>
<name>A0A086YYN4_9BIFI</name>
<evidence type="ECO:0000256" key="2">
    <source>
        <dbReference type="ARBA" id="ARBA00023125"/>
    </source>
</evidence>
<protein>
    <submittedName>
        <fullName evidence="5">Transcriptional regulator</fullName>
    </submittedName>
</protein>
<dbReference type="InterPro" id="IPR036390">
    <property type="entry name" value="WH_DNA-bd_sf"/>
</dbReference>
<dbReference type="SMART" id="SM00895">
    <property type="entry name" value="FCD"/>
    <property type="match status" value="1"/>
</dbReference>
<dbReference type="Gene3D" id="1.10.10.10">
    <property type="entry name" value="Winged helix-like DNA-binding domain superfamily/Winged helix DNA-binding domain"/>
    <property type="match status" value="1"/>
</dbReference>
<evidence type="ECO:0000256" key="3">
    <source>
        <dbReference type="ARBA" id="ARBA00023163"/>
    </source>
</evidence>